<dbReference type="EMBL" id="WELG01000001">
    <property type="protein sequence ID" value="KAB7530482.1"/>
    <property type="molecule type" value="Genomic_DNA"/>
</dbReference>
<dbReference type="RefSeq" id="WP_152130401.1">
    <property type="nucleotide sequence ID" value="NZ_WELG01000001.1"/>
</dbReference>
<dbReference type="InterPro" id="IPR016181">
    <property type="entry name" value="Acyl_CoA_acyltransferase"/>
</dbReference>
<proteinExistence type="predicted"/>
<evidence type="ECO:0000259" key="1">
    <source>
        <dbReference type="Pfam" id="PF13480"/>
    </source>
</evidence>
<name>A0A6I1E1I9_9FLAO</name>
<accession>A0A6I1E1I9</accession>
<comment type="caution">
    <text evidence="2">The sequence shown here is derived from an EMBL/GenBank/DDBJ whole genome shotgun (WGS) entry which is preliminary data.</text>
</comment>
<dbReference type="InterPro" id="IPR038740">
    <property type="entry name" value="BioF2-like_GNAT_dom"/>
</dbReference>
<gene>
    <name evidence="2" type="ORF">F8C76_02960</name>
</gene>
<dbReference type="OrthoDB" id="1422531at2"/>
<evidence type="ECO:0000313" key="2">
    <source>
        <dbReference type="EMBL" id="KAB7530482.1"/>
    </source>
</evidence>
<feature type="domain" description="BioF2-like acetyltransferase" evidence="1">
    <location>
        <begin position="122"/>
        <end position="268"/>
    </location>
</feature>
<keyword evidence="2" id="KW-0808">Transferase</keyword>
<organism evidence="2 3">
    <name type="scientific">Flagellimonas olearia</name>
    <dbReference type="NCBI Taxonomy" id="552546"/>
    <lineage>
        <taxon>Bacteria</taxon>
        <taxon>Pseudomonadati</taxon>
        <taxon>Bacteroidota</taxon>
        <taxon>Flavobacteriia</taxon>
        <taxon>Flavobacteriales</taxon>
        <taxon>Flavobacteriaceae</taxon>
        <taxon>Flagellimonas</taxon>
    </lineage>
</organism>
<dbReference type="AlphaFoldDB" id="A0A6I1E1I9"/>
<dbReference type="Gene3D" id="3.40.630.30">
    <property type="match status" value="1"/>
</dbReference>
<protein>
    <submittedName>
        <fullName evidence="2">GNAT family N-acetyltransferase</fullName>
    </submittedName>
</protein>
<dbReference type="Pfam" id="PF13480">
    <property type="entry name" value="Acetyltransf_6"/>
    <property type="match status" value="1"/>
</dbReference>
<reference evidence="2 3" key="1">
    <citation type="submission" date="2019-10" db="EMBL/GenBank/DDBJ databases">
        <title>Muricauda olearia CL-SS4 JCM15563 genome.</title>
        <authorList>
            <person name="Liu L."/>
        </authorList>
    </citation>
    <scope>NUCLEOTIDE SEQUENCE [LARGE SCALE GENOMIC DNA]</scope>
    <source>
        <strain evidence="2 3">CL-SS4</strain>
    </source>
</reference>
<sequence length="410" mass="49330">MNPFVQKEFTSKWVKFFSNNRKPYHFDFLSPVPFVRSKARYIFYNVGRNITNGLTYKLNEKFQDYRKKVFLLYDVISYQEESGNSLPKGIGIKKVRQYKGYLTRLSRYTDFDDFFLSHYSSSSRMKLRKNERKLNTNFSVDYKIVYGEIDKDSYHELMDRLFELIDHRFKTLRIDNDIINKKEYYRELFYDMILAKKAIIHMICHNDLPIAISLSFISGDTLLYAINTFDTRYRRYNLGHLAIVNMVKWCFANNMQILDHSKGTYDYKLRWANESYFFENHILYDRHSMKCRMTATMMAKYFTFKQQLRNKKINETYVKLRFKLNPKRNAVKDGENIKLVDLKEKSINDNDYDILSNKEVHKLDIASVVYDLIYSNPQSMDNVKVLKRKENCWEYIVLAKGIRKKIMRTV</sequence>
<evidence type="ECO:0000313" key="3">
    <source>
        <dbReference type="Proteomes" id="UP000429785"/>
    </source>
</evidence>
<dbReference type="SUPFAM" id="SSF55729">
    <property type="entry name" value="Acyl-CoA N-acyltransferases (Nat)"/>
    <property type="match status" value="1"/>
</dbReference>
<dbReference type="Proteomes" id="UP000429785">
    <property type="component" value="Unassembled WGS sequence"/>
</dbReference>
<dbReference type="GO" id="GO:0016740">
    <property type="term" value="F:transferase activity"/>
    <property type="evidence" value="ECO:0007669"/>
    <property type="project" value="UniProtKB-KW"/>
</dbReference>